<dbReference type="EMBL" id="MU251277">
    <property type="protein sequence ID" value="KAG9250443.1"/>
    <property type="molecule type" value="Genomic_DNA"/>
</dbReference>
<comment type="caution">
    <text evidence="1">The sequence shown here is derived from an EMBL/GenBank/DDBJ whole genome shotgun (WGS) entry which is preliminary data.</text>
</comment>
<dbReference type="RefSeq" id="XP_046114367.1">
    <property type="nucleotide sequence ID" value="XM_046259310.1"/>
</dbReference>
<evidence type="ECO:0000313" key="1">
    <source>
        <dbReference type="EMBL" id="KAG9250443.1"/>
    </source>
</evidence>
<sequence>MHQRRRPLQSICVHGLEFTAAELFHTAHRRAGSSRRFARRTPRSGEHFIDKGLSAEKILHSRHSLTYRPDCRRSSCAVLGHFVEMGITTPIAGCMKMTMTGDSSSPCRPFRPGRIRGGKKAFCYGCLGSKADRQVTDGCRLQSVRPSLGASGAAPGLSIIHRWQRAAAKLADTLTSIKSVFRARELSVEGCWSASVRTQASLAHADYE</sequence>
<gene>
    <name evidence="1" type="ORF">F5Z01DRAFT_362400</name>
</gene>
<organism evidence="1 2">
    <name type="scientific">Emericellopsis atlantica</name>
    <dbReference type="NCBI Taxonomy" id="2614577"/>
    <lineage>
        <taxon>Eukaryota</taxon>
        <taxon>Fungi</taxon>
        <taxon>Dikarya</taxon>
        <taxon>Ascomycota</taxon>
        <taxon>Pezizomycotina</taxon>
        <taxon>Sordariomycetes</taxon>
        <taxon>Hypocreomycetidae</taxon>
        <taxon>Hypocreales</taxon>
        <taxon>Bionectriaceae</taxon>
        <taxon>Emericellopsis</taxon>
    </lineage>
</organism>
<accession>A0A9P7ZFC7</accession>
<reference evidence="1" key="1">
    <citation type="journal article" date="2021" name="IMA Fungus">
        <title>Genomic characterization of three marine fungi, including Emericellopsis atlantica sp. nov. with signatures of a generalist lifestyle and marine biomass degradation.</title>
        <authorList>
            <person name="Hagestad O.C."/>
            <person name="Hou L."/>
            <person name="Andersen J.H."/>
            <person name="Hansen E.H."/>
            <person name="Altermark B."/>
            <person name="Li C."/>
            <person name="Kuhnert E."/>
            <person name="Cox R.J."/>
            <person name="Crous P.W."/>
            <person name="Spatafora J.W."/>
            <person name="Lail K."/>
            <person name="Amirebrahimi M."/>
            <person name="Lipzen A."/>
            <person name="Pangilinan J."/>
            <person name="Andreopoulos W."/>
            <person name="Hayes R.D."/>
            <person name="Ng V."/>
            <person name="Grigoriev I.V."/>
            <person name="Jackson S.A."/>
            <person name="Sutton T.D.S."/>
            <person name="Dobson A.D.W."/>
            <person name="Rama T."/>
        </authorList>
    </citation>
    <scope>NUCLEOTIDE SEQUENCE</scope>
    <source>
        <strain evidence="1">TS7</strain>
    </source>
</reference>
<dbReference type="AlphaFoldDB" id="A0A9P7ZFC7"/>
<keyword evidence="2" id="KW-1185">Reference proteome</keyword>
<dbReference type="Proteomes" id="UP000887229">
    <property type="component" value="Unassembled WGS sequence"/>
</dbReference>
<proteinExistence type="predicted"/>
<protein>
    <submittedName>
        <fullName evidence="1">Uncharacterized protein</fullName>
    </submittedName>
</protein>
<evidence type="ECO:0000313" key="2">
    <source>
        <dbReference type="Proteomes" id="UP000887229"/>
    </source>
</evidence>
<name>A0A9P7ZFC7_9HYPO</name>
<dbReference type="GeneID" id="70290213"/>